<evidence type="ECO:0000259" key="1">
    <source>
        <dbReference type="Pfam" id="PF02492"/>
    </source>
</evidence>
<dbReference type="PANTHER" id="PTHR13748">
    <property type="entry name" value="COBW-RELATED"/>
    <property type="match status" value="1"/>
</dbReference>
<reference evidence="2 3" key="1">
    <citation type="submission" date="2023-07" db="EMBL/GenBank/DDBJ databases">
        <title>Closed genoem sequence of Methanosarcinaceae archaeon Ac7.</title>
        <authorList>
            <person name="Poehlein A."/>
            <person name="Protasov E."/>
            <person name="Platt K."/>
            <person name="Reeh H."/>
            <person name="Daniel R."/>
            <person name="Brune A."/>
        </authorList>
    </citation>
    <scope>NUCLEOTIDE SEQUENCE [LARGE SCALE GENOMIC DNA]</scope>
    <source>
        <strain evidence="2 3">Ac7</strain>
    </source>
</reference>
<dbReference type="InterPro" id="IPR051316">
    <property type="entry name" value="Zinc-reg_GTPase_activator"/>
</dbReference>
<dbReference type="Gene3D" id="3.40.50.300">
    <property type="entry name" value="P-loop containing nucleotide triphosphate hydrolases"/>
    <property type="match status" value="1"/>
</dbReference>
<gene>
    <name evidence="2" type="ORF">MsAc7_12140</name>
</gene>
<dbReference type="RefSeq" id="WP_338102014.1">
    <property type="nucleotide sequence ID" value="NZ_CP131060.1"/>
</dbReference>
<dbReference type="Proteomes" id="UP001303587">
    <property type="component" value="Chromosome"/>
</dbReference>
<dbReference type="PANTHER" id="PTHR13748:SF62">
    <property type="entry name" value="COBW DOMAIN-CONTAINING PROTEIN"/>
    <property type="match status" value="1"/>
</dbReference>
<dbReference type="GO" id="GO:0005737">
    <property type="term" value="C:cytoplasm"/>
    <property type="evidence" value="ECO:0007669"/>
    <property type="project" value="TreeGrafter"/>
</dbReference>
<dbReference type="SUPFAM" id="SSF52540">
    <property type="entry name" value="P-loop containing nucleoside triphosphate hydrolases"/>
    <property type="match status" value="1"/>
</dbReference>
<accession>A0AA96ZW80</accession>
<dbReference type="InterPro" id="IPR003495">
    <property type="entry name" value="CobW/HypB/UreG_nucleotide-bd"/>
</dbReference>
<feature type="domain" description="CobW/HypB/UreG nucleotide-binding" evidence="1">
    <location>
        <begin position="3"/>
        <end position="179"/>
    </location>
</feature>
<keyword evidence="3" id="KW-1185">Reference proteome</keyword>
<dbReference type="AlphaFoldDB" id="A0AA96ZW80"/>
<dbReference type="InterPro" id="IPR027417">
    <property type="entry name" value="P-loop_NTPase"/>
</dbReference>
<evidence type="ECO:0000313" key="3">
    <source>
        <dbReference type="Proteomes" id="UP001303587"/>
    </source>
</evidence>
<dbReference type="Pfam" id="PF02492">
    <property type="entry name" value="cobW"/>
    <property type="match status" value="1"/>
</dbReference>
<protein>
    <recommendedName>
        <fullName evidence="1">CobW/HypB/UreG nucleotide-binding domain-containing protein</fullName>
    </recommendedName>
</protein>
<proteinExistence type="predicted"/>
<sequence length="353" mass="38111">MKIIVIGGFLGSGKTTTVIQLGTYYSSLGKSVGIIVNEVGEVGIDGDVISQFGLETKEITSGCICCSLKTTLRATLLLMIENFNPDIVIIESTGVAYPGLIRDEIDLMNLQSAYEIAPLLTLFDGSRFKQIMKEIKNFASGQLKDAEVIAVSKCDLVDPTMLPVIESGIQQMNPKAQIIRISSKDEKSMENLISLLGSSKPKTNDKKEIPLISATGALSMAGGTPSAGSIADSGVGSFATEYIFKNQKTVQKLSDSDCENIVKIIMSDIQKQVLAKSPNFLGHIKLFLENNGKTFKINLTTSEEDPQFEIIEAEVPVSKLKILSAVTGIESADLKQIVIGSIDLVLEKYGIEY</sequence>
<evidence type="ECO:0000313" key="2">
    <source>
        <dbReference type="EMBL" id="WNY25657.1"/>
    </source>
</evidence>
<dbReference type="GeneID" id="89230320"/>
<name>A0AA96ZW80_9EURY</name>
<organism evidence="2 3">
    <name type="scientific">Methanolapillus millepedarum</name>
    <dbReference type="NCBI Taxonomy" id="3028296"/>
    <lineage>
        <taxon>Archaea</taxon>
        <taxon>Methanobacteriati</taxon>
        <taxon>Methanobacteriota</taxon>
        <taxon>Stenosarchaea group</taxon>
        <taxon>Methanomicrobia</taxon>
        <taxon>Methanosarcinales</taxon>
        <taxon>Methanosarcinaceae</taxon>
        <taxon>Methanolapillus</taxon>
    </lineage>
</organism>
<dbReference type="EMBL" id="CP131060">
    <property type="protein sequence ID" value="WNY25657.1"/>
    <property type="molecule type" value="Genomic_DNA"/>
</dbReference>